<proteinExistence type="inferred from homology"/>
<comment type="similarity">
    <text evidence="1 5 6">Belongs to the universal ribosomal protein uS2 family.</text>
</comment>
<dbReference type="InterPro" id="IPR023591">
    <property type="entry name" value="Ribosomal_uS2_flav_dom_sf"/>
</dbReference>
<name>A0A1F4XTK3_9BACT</name>
<dbReference type="HAMAP" id="MF_00291_B">
    <property type="entry name" value="Ribosomal_uS2_B"/>
    <property type="match status" value="1"/>
</dbReference>
<accession>A0A1F4XTK3</accession>
<dbReference type="GO" id="GO:0006412">
    <property type="term" value="P:translation"/>
    <property type="evidence" value="ECO:0007669"/>
    <property type="project" value="UniProtKB-UniRule"/>
</dbReference>
<dbReference type="NCBIfam" id="TIGR01011">
    <property type="entry name" value="rpsB_bact"/>
    <property type="match status" value="1"/>
</dbReference>
<keyword evidence="2 5" id="KW-0689">Ribosomal protein</keyword>
<dbReference type="PRINTS" id="PR00395">
    <property type="entry name" value="RIBOSOMALS2"/>
</dbReference>
<reference evidence="7 8" key="1">
    <citation type="journal article" date="2016" name="Nat. Commun.">
        <title>Thousands of microbial genomes shed light on interconnected biogeochemical processes in an aquifer system.</title>
        <authorList>
            <person name="Anantharaman K."/>
            <person name="Brown C.T."/>
            <person name="Hug L.A."/>
            <person name="Sharon I."/>
            <person name="Castelle C.J."/>
            <person name="Probst A.J."/>
            <person name="Thomas B.C."/>
            <person name="Singh A."/>
            <person name="Wilkins M.J."/>
            <person name="Karaoz U."/>
            <person name="Brodie E.L."/>
            <person name="Williams K.H."/>
            <person name="Hubbard S.S."/>
            <person name="Banfield J.F."/>
        </authorList>
    </citation>
    <scope>NUCLEOTIDE SEQUENCE [LARGE SCALE GENOMIC DNA]</scope>
</reference>
<dbReference type="InterPro" id="IPR001865">
    <property type="entry name" value="Ribosomal_uS2"/>
</dbReference>
<evidence type="ECO:0000256" key="4">
    <source>
        <dbReference type="ARBA" id="ARBA00035256"/>
    </source>
</evidence>
<dbReference type="SUPFAM" id="SSF52313">
    <property type="entry name" value="Ribosomal protein S2"/>
    <property type="match status" value="1"/>
</dbReference>
<dbReference type="PROSITE" id="PS00963">
    <property type="entry name" value="RIBOSOMAL_S2_2"/>
    <property type="match status" value="1"/>
</dbReference>
<comment type="caution">
    <text evidence="7">The sequence shown here is derived from an EMBL/GenBank/DDBJ whole genome shotgun (WGS) entry which is preliminary data.</text>
</comment>
<dbReference type="AlphaFoldDB" id="A0A1F4XTK3"/>
<dbReference type="Gene3D" id="1.10.287.610">
    <property type="entry name" value="Helix hairpin bin"/>
    <property type="match status" value="1"/>
</dbReference>
<evidence type="ECO:0000313" key="7">
    <source>
        <dbReference type="EMBL" id="OGC85061.1"/>
    </source>
</evidence>
<evidence type="ECO:0000256" key="2">
    <source>
        <dbReference type="ARBA" id="ARBA00022980"/>
    </source>
</evidence>
<organism evidence="7 8">
    <name type="scientific">Candidatus Adlerbacteria bacterium RIFCSPHIGHO2_12_FULL_53_18</name>
    <dbReference type="NCBI Taxonomy" id="1797242"/>
    <lineage>
        <taxon>Bacteria</taxon>
        <taxon>Candidatus Adleribacteriota</taxon>
    </lineage>
</organism>
<evidence type="ECO:0000256" key="6">
    <source>
        <dbReference type="RuleBase" id="RU003631"/>
    </source>
</evidence>
<dbReference type="GO" id="GO:0022627">
    <property type="term" value="C:cytosolic small ribosomal subunit"/>
    <property type="evidence" value="ECO:0007669"/>
    <property type="project" value="TreeGrafter"/>
</dbReference>
<dbReference type="PANTHER" id="PTHR12534:SF0">
    <property type="entry name" value="SMALL RIBOSOMAL SUBUNIT PROTEIN US2M"/>
    <property type="match status" value="1"/>
</dbReference>
<protein>
    <recommendedName>
        <fullName evidence="4 5">Small ribosomal subunit protein uS2</fullName>
    </recommendedName>
</protein>
<dbReference type="PANTHER" id="PTHR12534">
    <property type="entry name" value="30S RIBOSOMAL PROTEIN S2 PROKARYOTIC AND ORGANELLAR"/>
    <property type="match status" value="1"/>
</dbReference>
<evidence type="ECO:0000256" key="3">
    <source>
        <dbReference type="ARBA" id="ARBA00023274"/>
    </source>
</evidence>
<dbReference type="Pfam" id="PF00318">
    <property type="entry name" value="Ribosomal_S2"/>
    <property type="match status" value="1"/>
</dbReference>
<keyword evidence="3 5" id="KW-0687">Ribonucleoprotein</keyword>
<dbReference type="EMBL" id="MEWW01000005">
    <property type="protein sequence ID" value="OGC85061.1"/>
    <property type="molecule type" value="Genomic_DNA"/>
</dbReference>
<sequence length="239" mass="26246">MQKEQMIEKLFAVGAHFGYAPSRRHPSAAPFIFGTKGGTELFDLEKTAAVLEEALSFVKTLAGGRKTVLFVGGKAEAKETIKRVAERLNQPYVASRWIGGTLTNFSEIRKRLNRLAELTQMREKGELQKFTKRERLLIDREIGVLEEMFGGIKGLQKAPDALVVVDPKKESGSVAEAKQLNIPVIALLNSDCDRSQITHAIPGNDASIETIQFILDEIGKAYEQNLGPAPAVEKQNGGN</sequence>
<dbReference type="InterPro" id="IPR005706">
    <property type="entry name" value="Ribosomal_uS2_bac/mit/plastid"/>
</dbReference>
<dbReference type="Proteomes" id="UP000178091">
    <property type="component" value="Unassembled WGS sequence"/>
</dbReference>
<evidence type="ECO:0000256" key="5">
    <source>
        <dbReference type="HAMAP-Rule" id="MF_00291"/>
    </source>
</evidence>
<evidence type="ECO:0000256" key="1">
    <source>
        <dbReference type="ARBA" id="ARBA00006242"/>
    </source>
</evidence>
<dbReference type="GO" id="GO:0003735">
    <property type="term" value="F:structural constituent of ribosome"/>
    <property type="evidence" value="ECO:0007669"/>
    <property type="project" value="InterPro"/>
</dbReference>
<dbReference type="InterPro" id="IPR018130">
    <property type="entry name" value="Ribosomal_uS2_CS"/>
</dbReference>
<dbReference type="CDD" id="cd01425">
    <property type="entry name" value="RPS2"/>
    <property type="match status" value="1"/>
</dbReference>
<gene>
    <name evidence="5" type="primary">rpsB</name>
    <name evidence="7" type="ORF">A3F55_02225</name>
</gene>
<dbReference type="Gene3D" id="3.40.50.10490">
    <property type="entry name" value="Glucose-6-phosphate isomerase like protein, domain 1"/>
    <property type="match status" value="1"/>
</dbReference>
<evidence type="ECO:0000313" key="8">
    <source>
        <dbReference type="Proteomes" id="UP000178091"/>
    </source>
</evidence>